<comment type="pathway">
    <text evidence="1">tRNA modification.</text>
</comment>
<evidence type="ECO:0000259" key="16">
    <source>
        <dbReference type="PROSITE" id="PS51918"/>
    </source>
</evidence>
<dbReference type="EC" id="2.3.1.311" evidence="13"/>
<keyword evidence="6" id="KW-0949">S-adenosyl-L-methionine</keyword>
<keyword evidence="4" id="KW-0820">tRNA-binding</keyword>
<dbReference type="InterPro" id="IPR058240">
    <property type="entry name" value="rSAM_sf"/>
</dbReference>
<evidence type="ECO:0000256" key="2">
    <source>
        <dbReference type="ARBA" id="ARBA00005494"/>
    </source>
</evidence>
<evidence type="ECO:0000256" key="7">
    <source>
        <dbReference type="ARBA" id="ARBA00022694"/>
    </source>
</evidence>
<dbReference type="GO" id="GO:0033588">
    <property type="term" value="C:elongator holoenzyme complex"/>
    <property type="evidence" value="ECO:0007669"/>
    <property type="project" value="TreeGrafter"/>
</dbReference>
<dbReference type="InterPro" id="IPR006638">
    <property type="entry name" value="Elp3/MiaA/NifB-like_rSAM"/>
</dbReference>
<keyword evidence="12" id="KW-0012">Acyltransferase</keyword>
<keyword evidence="10 15" id="KW-0408">Iron</keyword>
<dbReference type="GO" id="GO:0005737">
    <property type="term" value="C:cytoplasm"/>
    <property type="evidence" value="ECO:0007669"/>
    <property type="project" value="TreeGrafter"/>
</dbReference>
<keyword evidence="11 15" id="KW-0411">Iron-sulfur</keyword>
<organism evidence="17 18">
    <name type="scientific">Candidatus Nealsonbacteria bacterium CG_4_10_14_0_2_um_filter_39_15</name>
    <dbReference type="NCBI Taxonomy" id="1974681"/>
    <lineage>
        <taxon>Bacteria</taxon>
        <taxon>Candidatus Nealsoniibacteriota</taxon>
    </lineage>
</organism>
<comment type="caution">
    <text evidence="17">The sequence shown here is derived from an EMBL/GenBank/DDBJ whole genome shotgun (WGS) entry which is preliminary data.</text>
</comment>
<evidence type="ECO:0000313" key="17">
    <source>
        <dbReference type="EMBL" id="PIZ88001.1"/>
    </source>
</evidence>
<dbReference type="NCBIfam" id="TIGR01211">
    <property type="entry name" value="ELP3"/>
    <property type="match status" value="1"/>
</dbReference>
<dbReference type="GO" id="GO:0000049">
    <property type="term" value="F:tRNA binding"/>
    <property type="evidence" value="ECO:0007669"/>
    <property type="project" value="UniProtKB-KW"/>
</dbReference>
<dbReference type="PANTHER" id="PTHR11135">
    <property type="entry name" value="HISTONE ACETYLTRANSFERASE-RELATED"/>
    <property type="match status" value="1"/>
</dbReference>
<dbReference type="InterPro" id="IPR016181">
    <property type="entry name" value="Acyl_CoA_acyltransferase"/>
</dbReference>
<dbReference type="GO" id="GO:0046872">
    <property type="term" value="F:metal ion binding"/>
    <property type="evidence" value="ECO:0007669"/>
    <property type="project" value="UniProtKB-KW"/>
</dbReference>
<dbReference type="SUPFAM" id="SSF102114">
    <property type="entry name" value="Radical SAM enzymes"/>
    <property type="match status" value="1"/>
</dbReference>
<evidence type="ECO:0000256" key="5">
    <source>
        <dbReference type="ARBA" id="ARBA00022679"/>
    </source>
</evidence>
<dbReference type="GO" id="GO:0106261">
    <property type="term" value="F:tRNA uridine(34) acetyltransferase activity"/>
    <property type="evidence" value="ECO:0007669"/>
    <property type="project" value="UniProtKB-EC"/>
</dbReference>
<dbReference type="InterPro" id="IPR032432">
    <property type="entry name" value="Radical_SAM_C"/>
</dbReference>
<dbReference type="Pfam" id="PF00583">
    <property type="entry name" value="Acetyltransf_1"/>
    <property type="match status" value="1"/>
</dbReference>
<feature type="binding site" evidence="15">
    <location>
        <position position="128"/>
    </location>
    <ligand>
        <name>[4Fe-4S] cluster</name>
        <dbReference type="ChEBI" id="CHEBI:49883"/>
        <note>4Fe-4S-S-AdoMet</note>
    </ligand>
</feature>
<evidence type="ECO:0000256" key="8">
    <source>
        <dbReference type="ARBA" id="ARBA00022723"/>
    </source>
</evidence>
<evidence type="ECO:0000313" key="18">
    <source>
        <dbReference type="Proteomes" id="UP000230081"/>
    </source>
</evidence>
<accession>A0A2M7UVJ1</accession>
<dbReference type="Gene3D" id="3.30.750.200">
    <property type="match status" value="1"/>
</dbReference>
<dbReference type="Gene3D" id="3.40.630.30">
    <property type="match status" value="1"/>
</dbReference>
<feature type="binding site" evidence="15">
    <location>
        <position position="131"/>
    </location>
    <ligand>
        <name>[4Fe-4S] cluster</name>
        <dbReference type="ChEBI" id="CHEBI:49883"/>
        <note>4Fe-4S-S-AdoMet</note>
    </ligand>
</feature>
<dbReference type="SFLD" id="SFLDF00344">
    <property type="entry name" value="ELP3-like"/>
    <property type="match status" value="1"/>
</dbReference>
<dbReference type="InterPro" id="IPR034687">
    <property type="entry name" value="ELP3-like"/>
</dbReference>
<keyword evidence="3" id="KW-0004">4Fe-4S</keyword>
<dbReference type="PROSITE" id="PS51918">
    <property type="entry name" value="RADICAL_SAM"/>
    <property type="match status" value="1"/>
</dbReference>
<keyword evidence="8 15" id="KW-0479">Metal-binding</keyword>
<evidence type="ECO:0000256" key="4">
    <source>
        <dbReference type="ARBA" id="ARBA00022555"/>
    </source>
</evidence>
<comment type="similarity">
    <text evidence="2">Belongs to the ELP3 family.</text>
</comment>
<dbReference type="AlphaFoldDB" id="A0A2M7UVJ1"/>
<keyword evidence="9" id="KW-0694">RNA-binding</keyword>
<dbReference type="InterPro" id="IPR007197">
    <property type="entry name" value="rSAM"/>
</dbReference>
<evidence type="ECO:0000256" key="10">
    <source>
        <dbReference type="ARBA" id="ARBA00023004"/>
    </source>
</evidence>
<evidence type="ECO:0000256" key="1">
    <source>
        <dbReference type="ARBA" id="ARBA00005217"/>
    </source>
</evidence>
<protein>
    <recommendedName>
        <fullName evidence="13">tRNA carboxymethyluridine synthase</fullName>
        <ecNumber evidence="13">2.3.1.311</ecNumber>
    </recommendedName>
</protein>
<dbReference type="GO" id="GO:0002926">
    <property type="term" value="P:tRNA wobble base 5-methoxycarbonylmethyl-2-thiouridinylation"/>
    <property type="evidence" value="ECO:0007669"/>
    <property type="project" value="TreeGrafter"/>
</dbReference>
<evidence type="ECO:0000256" key="3">
    <source>
        <dbReference type="ARBA" id="ARBA00022485"/>
    </source>
</evidence>
<gene>
    <name evidence="17" type="ORF">COX91_02540</name>
</gene>
<evidence type="ECO:0000256" key="9">
    <source>
        <dbReference type="ARBA" id="ARBA00022884"/>
    </source>
</evidence>
<dbReference type="Pfam" id="PF16199">
    <property type="entry name" value="Radical_SAM_C"/>
    <property type="match status" value="1"/>
</dbReference>
<dbReference type="PANTHER" id="PTHR11135:SF2">
    <property type="entry name" value="ELONGATOR COMPLEX PROTEIN 3"/>
    <property type="match status" value="1"/>
</dbReference>
<evidence type="ECO:0000256" key="11">
    <source>
        <dbReference type="ARBA" id="ARBA00023014"/>
    </source>
</evidence>
<dbReference type="EMBL" id="PFPA01000061">
    <property type="protein sequence ID" value="PIZ88001.1"/>
    <property type="molecule type" value="Genomic_DNA"/>
</dbReference>
<comment type="catalytic activity">
    <reaction evidence="14">
        <text>uridine(34) in tRNA + acetyl-CoA + S-adenosyl-L-methionine + H2O = 5-(carboxymethyl)uridine(34) in tRNA + 5'-deoxyadenosine + L-methionine + CoA + 2 H(+)</text>
        <dbReference type="Rhea" id="RHEA:61020"/>
        <dbReference type="Rhea" id="RHEA-COMP:10407"/>
        <dbReference type="Rhea" id="RHEA-COMP:11727"/>
        <dbReference type="ChEBI" id="CHEBI:15377"/>
        <dbReference type="ChEBI" id="CHEBI:15378"/>
        <dbReference type="ChEBI" id="CHEBI:17319"/>
        <dbReference type="ChEBI" id="CHEBI:57287"/>
        <dbReference type="ChEBI" id="CHEBI:57288"/>
        <dbReference type="ChEBI" id="CHEBI:57844"/>
        <dbReference type="ChEBI" id="CHEBI:59789"/>
        <dbReference type="ChEBI" id="CHEBI:65315"/>
        <dbReference type="ChEBI" id="CHEBI:74882"/>
        <dbReference type="EC" id="2.3.1.311"/>
    </reaction>
    <physiologicalReaction direction="left-to-right" evidence="14">
        <dbReference type="Rhea" id="RHEA:61021"/>
    </physiologicalReaction>
</comment>
<evidence type="ECO:0000256" key="6">
    <source>
        <dbReference type="ARBA" id="ARBA00022691"/>
    </source>
</evidence>
<dbReference type="SFLD" id="SFLDG01086">
    <property type="entry name" value="elongater_protein-like"/>
    <property type="match status" value="1"/>
</dbReference>
<evidence type="ECO:0000256" key="12">
    <source>
        <dbReference type="ARBA" id="ARBA00023315"/>
    </source>
</evidence>
<dbReference type="SMART" id="SM00729">
    <property type="entry name" value="Elp3"/>
    <property type="match status" value="1"/>
</dbReference>
<dbReference type="PIRSF" id="PIRSF005669">
    <property type="entry name" value="Hist_AcTrfase_ELP3"/>
    <property type="match status" value="1"/>
</dbReference>
<dbReference type="Pfam" id="PF04055">
    <property type="entry name" value="Radical_SAM"/>
    <property type="match status" value="1"/>
</dbReference>
<reference evidence="18" key="1">
    <citation type="submission" date="2017-09" db="EMBL/GenBank/DDBJ databases">
        <title>Depth-based differentiation of microbial function through sediment-hosted aquifers and enrichment of novel symbionts in the deep terrestrial subsurface.</title>
        <authorList>
            <person name="Probst A.J."/>
            <person name="Ladd B."/>
            <person name="Jarett J.K."/>
            <person name="Geller-Mcgrath D.E."/>
            <person name="Sieber C.M.K."/>
            <person name="Emerson J.B."/>
            <person name="Anantharaman K."/>
            <person name="Thomas B.C."/>
            <person name="Malmstrom R."/>
            <person name="Stieglmeier M."/>
            <person name="Klingl A."/>
            <person name="Woyke T."/>
            <person name="Ryan C.M."/>
            <person name="Banfield J.F."/>
        </authorList>
    </citation>
    <scope>NUCLEOTIDE SEQUENCE [LARGE SCALE GENOMIC DNA]</scope>
</reference>
<evidence type="ECO:0000256" key="14">
    <source>
        <dbReference type="ARBA" id="ARBA00047372"/>
    </source>
</evidence>
<comment type="cofactor">
    <cofactor evidence="15">
        <name>[4Fe-4S] cluster</name>
        <dbReference type="ChEBI" id="CHEBI:49883"/>
    </cofactor>
    <text evidence="15">Binds 1 [4Fe-4S] cluster. The cluster is coordinated with 3 cysteines and an exchangeable S-adenosyl-L-methionine.</text>
</comment>
<proteinExistence type="inferred from homology"/>
<sequence>MNFLETTPNKSLRDYTGQAIKEIIKTLIQRKIKSSVGLAKIKREIAKKYKIPCPNNISLLKTYHEMVKNKRVKLSGKVDEALASSSASFLLRKNSLIENLLRTRPIRSLSGIVNISVLTKPYPCPGKCLYCPSEKGIPKSYVSGEPAVERAKRLKFDPYLQVKKRIEMLEIEGHPTDKIELRIIGGTWSYYPKRYQSWFIASCFAACNAELRRTIRRTTLKDLERTQKLNEKAKYRIVGLSIETRPDFINSREVKWLRESGVTMVELGVQSVYDDVLKLNLRGHTIKETVLATKLLKDAGFKVLYQMMPNLPGSDLKQDRKMFEELFKNPDFQPDLLKIYPCALLKKTPLYKWWKRGKYKPYAKKQLISLIKKIKKKIPYYVRIQRITRDIPSPSIVAGPAKISNLRQVVAKEAEREGWKCRCIRCREIRENYNPKEKLYLFREGYKASKGKEVFLSLENKKRTKLYSLLRLRITSENRAIVREVHTYGQLVPIAKKELAPQHKGLGKKLMKEAEKIAKKEFGLKEISVISGAGARSYYRNLGYELKNTYMTKVFL</sequence>
<keyword evidence="5" id="KW-0808">Transferase</keyword>
<dbReference type="SFLD" id="SFLDS00029">
    <property type="entry name" value="Radical_SAM"/>
    <property type="match status" value="1"/>
</dbReference>
<dbReference type="SUPFAM" id="SSF55729">
    <property type="entry name" value="Acyl-CoA N-acyltransferases (Nat)"/>
    <property type="match status" value="1"/>
</dbReference>
<evidence type="ECO:0000256" key="15">
    <source>
        <dbReference type="PIRSR" id="PIRSR005669-1"/>
    </source>
</evidence>
<dbReference type="InterPro" id="IPR000182">
    <property type="entry name" value="GNAT_dom"/>
</dbReference>
<keyword evidence="7" id="KW-0819">tRNA processing</keyword>
<dbReference type="Proteomes" id="UP000230081">
    <property type="component" value="Unassembled WGS sequence"/>
</dbReference>
<feature type="domain" description="Radical SAM core" evidence="16">
    <location>
        <begin position="109"/>
        <end position="395"/>
    </location>
</feature>
<dbReference type="GO" id="GO:0051539">
    <property type="term" value="F:4 iron, 4 sulfur cluster binding"/>
    <property type="evidence" value="ECO:0007669"/>
    <property type="project" value="UniProtKB-KW"/>
</dbReference>
<evidence type="ECO:0000256" key="13">
    <source>
        <dbReference type="ARBA" id="ARBA00044771"/>
    </source>
</evidence>
<name>A0A2M7UVJ1_9BACT</name>
<dbReference type="InterPro" id="IPR039661">
    <property type="entry name" value="ELP3"/>
</dbReference>
<feature type="binding site" evidence="15">
    <location>
        <position position="124"/>
    </location>
    <ligand>
        <name>[4Fe-4S] cluster</name>
        <dbReference type="ChEBI" id="CHEBI:49883"/>
        <note>4Fe-4S-S-AdoMet</note>
    </ligand>
</feature>